<dbReference type="KEGG" id="aprs:BI364_14975"/>
<protein>
    <submittedName>
        <fullName evidence="1">Uncharacterized protein</fullName>
    </submittedName>
</protein>
<organism evidence="1 2">
    <name type="scientific">Acidihalobacter yilgarnensis</name>
    <dbReference type="NCBI Taxonomy" id="2819280"/>
    <lineage>
        <taxon>Bacteria</taxon>
        <taxon>Pseudomonadati</taxon>
        <taxon>Pseudomonadota</taxon>
        <taxon>Gammaproteobacteria</taxon>
        <taxon>Chromatiales</taxon>
        <taxon>Ectothiorhodospiraceae</taxon>
        <taxon>Acidihalobacter</taxon>
    </lineage>
</organism>
<keyword evidence="2" id="KW-1185">Reference proteome</keyword>
<dbReference type="SUPFAM" id="SSF51735">
    <property type="entry name" value="NAD(P)-binding Rossmann-fold domains"/>
    <property type="match status" value="1"/>
</dbReference>
<accession>A0A1D8IRF1</accession>
<evidence type="ECO:0000313" key="2">
    <source>
        <dbReference type="Proteomes" id="UP000095401"/>
    </source>
</evidence>
<reference evidence="2" key="1">
    <citation type="submission" date="2016-09" db="EMBL/GenBank/DDBJ databases">
        <title>Acidihalobacter prosperus F5.</title>
        <authorList>
            <person name="Khaleque H.N."/>
            <person name="Ramsay J.P."/>
            <person name="Kaksonen A.H."/>
            <person name="Boxall N.J."/>
            <person name="Watkin E.L.J."/>
        </authorList>
    </citation>
    <scope>NUCLEOTIDE SEQUENCE [LARGE SCALE GENOMIC DNA]</scope>
    <source>
        <strain evidence="2">F5</strain>
    </source>
</reference>
<evidence type="ECO:0000313" key="1">
    <source>
        <dbReference type="EMBL" id="AOU99070.1"/>
    </source>
</evidence>
<gene>
    <name evidence="1" type="ORF">BI364_14975</name>
</gene>
<dbReference type="AlphaFoldDB" id="A0A1D8IRF1"/>
<dbReference type="EMBL" id="CP017415">
    <property type="protein sequence ID" value="AOU99070.1"/>
    <property type="molecule type" value="Genomic_DNA"/>
</dbReference>
<sequence>MLVDMPAGYRLYHPDGPDHVHTWANLPDVANATGRLLDHDSALPIYAVFDFPGYRLSFADLADTVRRASGRPVKLRPFGVHTTHPFAGFALHLRALRRAHPSDTATLPPLDGEPLRVTLGGSLPFTQLPAALIAAGLIDSVDQRELHWSYVESP</sequence>
<proteinExistence type="predicted"/>
<dbReference type="InterPro" id="IPR036291">
    <property type="entry name" value="NAD(P)-bd_dom_sf"/>
</dbReference>
<dbReference type="Gene3D" id="3.40.50.720">
    <property type="entry name" value="NAD(P)-binding Rossmann-like Domain"/>
    <property type="match status" value="1"/>
</dbReference>
<name>A0A1D8IRF1_9GAMM</name>
<dbReference type="Proteomes" id="UP000095401">
    <property type="component" value="Chromosome"/>
</dbReference>